<dbReference type="PANTHER" id="PTHR42264">
    <property type="entry name" value="EPHRIN_REC_LIKE DOMAIN-CONTAINING PROTEIN"/>
    <property type="match status" value="1"/>
</dbReference>
<gene>
    <name evidence="1" type="primary">PmlGA01_060007600</name>
    <name evidence="1" type="ORF">PMLGA01_060007600</name>
</gene>
<protein>
    <submittedName>
        <fullName evidence="1">Uncharacterized protein</fullName>
    </submittedName>
</protein>
<sequence length="1673" mass="196880">MYEFSNNILSKSKELGEIFLKSLKNDGESVKYLNECKNCEISEFYGAFYLVFSNVINNDNNLIVFKDHLLFLSFCYMNKLLEKYYTIYTVEDKNNIRNNFINILFSLPIHFNHELDSSMLNIKEKSIGLMKKKFVQNFLNENSFLIRNYLTSLDNYFISSYMNSTRNKYSQILSILCIHNDYIYFRYVFNLILFFLSESLKRKLAPLGFNEVEKEEFKQLMSVNFMGNYGGGRENVLSSSNIRSIDNVNDNNNLMKQDEYFGSVLHICINFLKEIFYTISNENPSKVVNRQQLNIFRSIIINDVNELFNFFFISFYYCVYFNKKNEFELLLECVKELSFFFPAYIFFSESSSSIGSTPMGSSPSSSSSLVSPSLVSSSPIKFLLNLLLVCFTKPSNGCVVNGQLPPSGDNGSRNYIPGVGKSSISSFSSIPLSDFCKMYKQYIPVNEFTCICPCLYKLLDSVDIEEKLLVIFLNIVEYISRINNKTFFQLNEYELMQFLENYFNINLNLYDVNNYAFQNIYVRMILNLSRIPMSNYLHKKENKLRCFHIYIMNIFKNIYHPSLKILVNVLTICKNIFDYNRDLIYIKNKEHEGQSDIFNMNKNDKESLLNENNEKRFNGNHFVITRNDLKKLIILLFVKIVKIPIYTTSTPLNKKLMVQFVSSYVEQYDDAWFDAYYRCVQEHQEEVEGCIYNVSSVGSISSDNVVGSTNGSGHIKNMLKNKIYGLLRTLIGMNHEVYHIMLEVFFDFFKFYDNINLSNLCSEVIKVKDYFIYILQRVYYQLLTFFINILKECKSVITDGDTEINRNIISFQLLSSVDGYLTSQQAYVRDKINLKTLLQKRIVEMQTEQDNENGVAGVKDMNDVNRVSSQSGIFPTPGKGVVVGDKEYNSDNINGLKKEIERIDLELHIIKCIEKYRGSPYYEICNKCIMNLLSCYKIILQKDFLNFAKFSSNFILFEIKRLEYISSSTYILNYNKDFAFLMIDHLVQNIVKNDMEYSYELKKNYVSIFTAVILNLEHVLSNEMIKNVLKTFIEYKKKTKNFFKYNKEFTILLLTLIYVLKVDDINGEFSNYINLVLDDTYEFLTSFNKTITSFYKLYELFYLSEHKTERVHSLFDVYKVVQNYFSLFSLRKFGCFVKNSKKEKNDSSCNNFFFMTNEKRPMEETHFSEETLFNHINNNTAMINENEFLQIAFNLFTSLLCIYPLFNEMLNTSSITFENYPMLCSEVNYFHLNGKEREVLNNAHSQGCGSVVSGPVSSALNSGVVDGVEYHLRGGVPGDPSETHIRARGRRKKSNCSIRLMHENVCTIIKKFISEGYIFMYNDIVDLFNNVLLIGLSYSPYYFLNENILYIYLCLSEKLKYVISNRIINKLLIHWYIKIYEPFFERKFHYFRAQFDHIKKVNNELNSQLNIKEEEYTIYYDMLYMNKHYILNYLKICKNIFVIPNDFKNTQERSKKFYHYIYDIDKVQLFNCFLPTIEFLLNSYDCNITRRCLSLLVDVSDSLIMLSNNSSCHCFAILQIIKTLLQSFFMYNPLILTLYQSKKEDDKRLTSRMYSDYTDEHMEVLYIGEMKLFMKEDPHELSSYLNVFTSTILKICKNYFILQKNIFSINTNNTSFSEIVNIESIKHFILLFERMDNSNAFDFQTILLDLFNQGTSDYLKNLLIQYRMHKMNK</sequence>
<reference evidence="1 2" key="1">
    <citation type="submission" date="2016-06" db="EMBL/GenBank/DDBJ databases">
        <authorList>
            <consortium name="Pathogen Informatics"/>
        </authorList>
    </citation>
    <scope>NUCLEOTIDE SEQUENCE [LARGE SCALE GENOMIC DNA]</scope>
    <source>
        <strain evidence="1">PmlGA01</strain>
    </source>
</reference>
<dbReference type="EMBL" id="LT594494">
    <property type="protein sequence ID" value="SBT70703.1"/>
    <property type="molecule type" value="Genomic_DNA"/>
</dbReference>
<dbReference type="Proteomes" id="UP000219799">
    <property type="component" value="Chromosome 6"/>
</dbReference>
<dbReference type="VEuPathDB" id="PlasmoDB:PmUG01_06012500"/>
<evidence type="ECO:0000313" key="1">
    <source>
        <dbReference type="EMBL" id="SBT70703.1"/>
    </source>
</evidence>
<proteinExistence type="predicted"/>
<evidence type="ECO:0000313" key="2">
    <source>
        <dbReference type="Proteomes" id="UP000219799"/>
    </source>
</evidence>
<name>A0A1C3KB19_PLAMA</name>
<organism evidence="1 2">
    <name type="scientific">Plasmodium malariae</name>
    <dbReference type="NCBI Taxonomy" id="5858"/>
    <lineage>
        <taxon>Eukaryota</taxon>
        <taxon>Sar</taxon>
        <taxon>Alveolata</taxon>
        <taxon>Apicomplexa</taxon>
        <taxon>Aconoidasida</taxon>
        <taxon>Haemosporida</taxon>
        <taxon>Plasmodiidae</taxon>
        <taxon>Plasmodium</taxon>
        <taxon>Plasmodium (Plasmodium)</taxon>
    </lineage>
</organism>
<accession>A0A1C3KB19</accession>